<comment type="caution">
    <text evidence="10">The sequence shown here is derived from an EMBL/GenBank/DDBJ whole genome shotgun (WGS) entry which is preliminary data.</text>
</comment>
<dbReference type="SUPFAM" id="SSF51445">
    <property type="entry name" value="(Trans)glycosidases"/>
    <property type="match status" value="1"/>
</dbReference>
<dbReference type="PANTHER" id="PTHR43576:SF2">
    <property type="entry name" value="INTRACELLULAR EXO-ALPHA-L-ARABINOFURANOSIDASE 2"/>
    <property type="match status" value="1"/>
</dbReference>
<comment type="subunit">
    <text evidence="3">Homohexamer; trimer of dimers.</text>
</comment>
<reference evidence="10 11" key="1">
    <citation type="journal article" date="2021" name="Sci. Rep.">
        <title>The distribution of antibiotic resistance genes in chicken gut microbiota commensals.</title>
        <authorList>
            <person name="Juricova H."/>
            <person name="Matiasovicova J."/>
            <person name="Kubasova T."/>
            <person name="Cejkova D."/>
            <person name="Rychlik I."/>
        </authorList>
    </citation>
    <scope>NUCLEOTIDE SEQUENCE [LARGE SCALE GENOMIC DNA]</scope>
    <source>
        <strain evidence="10 11">An801</strain>
    </source>
</reference>
<evidence type="ECO:0000256" key="8">
    <source>
        <dbReference type="SAM" id="SignalP"/>
    </source>
</evidence>
<comment type="catalytic activity">
    <reaction evidence="1">
        <text>Hydrolysis of terminal non-reducing alpha-L-arabinofuranoside residues in alpha-L-arabinosides.</text>
        <dbReference type="EC" id="3.2.1.55"/>
    </reaction>
</comment>
<dbReference type="RefSeq" id="WP_204476749.1">
    <property type="nucleotide sequence ID" value="NZ_JACJJW010000043.1"/>
</dbReference>
<dbReference type="Pfam" id="PF06964">
    <property type="entry name" value="Alpha-L-AF_C"/>
    <property type="match status" value="1"/>
</dbReference>
<keyword evidence="11" id="KW-1185">Reference proteome</keyword>
<dbReference type="EC" id="3.2.1.55" evidence="4"/>
<accession>A0ABS2EYZ3</accession>
<keyword evidence="7" id="KW-0326">Glycosidase</keyword>
<evidence type="ECO:0000256" key="7">
    <source>
        <dbReference type="ARBA" id="ARBA00023295"/>
    </source>
</evidence>
<evidence type="ECO:0000256" key="2">
    <source>
        <dbReference type="ARBA" id="ARBA00007186"/>
    </source>
</evidence>
<keyword evidence="8" id="KW-0732">Signal</keyword>
<dbReference type="EMBL" id="JACJJW010000043">
    <property type="protein sequence ID" value="MBM6759518.1"/>
    <property type="molecule type" value="Genomic_DNA"/>
</dbReference>
<dbReference type="Gene3D" id="2.60.40.1180">
    <property type="entry name" value="Golgi alpha-mannosidase II"/>
    <property type="match status" value="1"/>
</dbReference>
<evidence type="ECO:0000259" key="9">
    <source>
        <dbReference type="SMART" id="SM00813"/>
    </source>
</evidence>
<evidence type="ECO:0000313" key="11">
    <source>
        <dbReference type="Proteomes" id="UP000703295"/>
    </source>
</evidence>
<evidence type="ECO:0000256" key="6">
    <source>
        <dbReference type="ARBA" id="ARBA00023277"/>
    </source>
</evidence>
<organism evidence="10 11">
    <name type="scientific">Bacteroides mediterraneensis</name>
    <dbReference type="NCBI Taxonomy" id="1841856"/>
    <lineage>
        <taxon>Bacteria</taxon>
        <taxon>Pseudomonadati</taxon>
        <taxon>Bacteroidota</taxon>
        <taxon>Bacteroidia</taxon>
        <taxon>Bacteroidales</taxon>
        <taxon>Bacteroidaceae</taxon>
        <taxon>Bacteroides</taxon>
    </lineage>
</organism>
<protein>
    <recommendedName>
        <fullName evidence="4">non-reducing end alpha-L-arabinofuranosidase</fullName>
        <ecNumber evidence="4">3.2.1.55</ecNumber>
    </recommendedName>
</protein>
<dbReference type="SUPFAM" id="SSF51011">
    <property type="entry name" value="Glycosyl hydrolase domain"/>
    <property type="match status" value="1"/>
</dbReference>
<dbReference type="InterPro" id="IPR010720">
    <property type="entry name" value="Alpha-L-AF_C"/>
</dbReference>
<keyword evidence="6" id="KW-0119">Carbohydrate metabolism</keyword>
<dbReference type="PANTHER" id="PTHR43576">
    <property type="entry name" value="ALPHA-L-ARABINOFURANOSIDASE C-RELATED"/>
    <property type="match status" value="1"/>
</dbReference>
<feature type="signal peptide" evidence="8">
    <location>
        <begin position="1"/>
        <end position="18"/>
    </location>
</feature>
<dbReference type="Proteomes" id="UP000703295">
    <property type="component" value="Unassembled WGS sequence"/>
</dbReference>
<evidence type="ECO:0000256" key="3">
    <source>
        <dbReference type="ARBA" id="ARBA00011165"/>
    </source>
</evidence>
<evidence type="ECO:0000256" key="1">
    <source>
        <dbReference type="ARBA" id="ARBA00001462"/>
    </source>
</evidence>
<evidence type="ECO:0000256" key="5">
    <source>
        <dbReference type="ARBA" id="ARBA00022801"/>
    </source>
</evidence>
<dbReference type="InterPro" id="IPR017853">
    <property type="entry name" value="GH"/>
</dbReference>
<gene>
    <name evidence="10" type="ORF">H6A31_12655</name>
</gene>
<sequence>MKNAILGLALFAAMPLFAQQKATVTVHPEQGKQIINKEIYGQFAEHLGTCIYGGLWVGEDSPIPNINGYRKDVFEALKALKVPVLRWPGGCFADEYHWMDGIGPREKRPRMVNNNWGGTVEDNSFGTHEFLNLCEMLGCEPYISGNVGSGSVEEMAKWVEYMTSEQGSPMAKLRKENGREKPWKVKYFGVGNESWGCGGSMRPEYYSDLYRRYSTYCRNYDGNRLFKIASGASDYDYNWTEVLMQNIGHRMDGISLHYYTVLGWNGSKGSATKFNDEDYYWTVGKCREIEDVLKRHIAIMDKYDPQKQIGLMVDEWGTWWDEEPGTISGHLYQQNTLRDAFVASLSLDIFHKYTDRIKMTNIAQVVNVLQSMILTKDDKMVLTPTYYVFQMYNVHQDATYLPLDLQCERKIVRDDRIVPMVSATASRDKAGVIHVSLSNIDLKESQDITLTLGDVKAKSVTGRILTSANIDDYNTFEQPDKVKLADFKGAKLTKNGLEIKLPAKSIVTLEIK</sequence>
<dbReference type="InterPro" id="IPR055235">
    <property type="entry name" value="ASD1_cat"/>
</dbReference>
<dbReference type="Gene3D" id="3.20.20.80">
    <property type="entry name" value="Glycosidases"/>
    <property type="match status" value="1"/>
</dbReference>
<name>A0ABS2EYZ3_9BACE</name>
<comment type="similarity">
    <text evidence="2">Belongs to the glycosyl hydrolase 51 family.</text>
</comment>
<keyword evidence="5" id="KW-0378">Hydrolase</keyword>
<dbReference type="SMART" id="SM00813">
    <property type="entry name" value="Alpha-L-AF_C"/>
    <property type="match status" value="1"/>
</dbReference>
<dbReference type="InterPro" id="IPR013780">
    <property type="entry name" value="Glyco_hydro_b"/>
</dbReference>
<feature type="domain" description="Alpha-L-arabinofuranosidase C-terminal" evidence="9">
    <location>
        <begin position="314"/>
        <end position="505"/>
    </location>
</feature>
<dbReference type="Pfam" id="PF22848">
    <property type="entry name" value="ASD1_dom"/>
    <property type="match status" value="1"/>
</dbReference>
<feature type="chain" id="PRO_5045991727" description="non-reducing end alpha-L-arabinofuranosidase" evidence="8">
    <location>
        <begin position="19"/>
        <end position="512"/>
    </location>
</feature>
<proteinExistence type="inferred from homology"/>
<evidence type="ECO:0000256" key="4">
    <source>
        <dbReference type="ARBA" id="ARBA00012670"/>
    </source>
</evidence>
<evidence type="ECO:0000313" key="10">
    <source>
        <dbReference type="EMBL" id="MBM6759518.1"/>
    </source>
</evidence>